<dbReference type="EMBL" id="NHYD01001970">
    <property type="protein sequence ID" value="PPQ88970.1"/>
    <property type="molecule type" value="Genomic_DNA"/>
</dbReference>
<evidence type="ECO:0000313" key="2">
    <source>
        <dbReference type="Proteomes" id="UP000283269"/>
    </source>
</evidence>
<protein>
    <submittedName>
        <fullName evidence="1">Uncharacterized protein</fullName>
    </submittedName>
</protein>
<evidence type="ECO:0000313" key="1">
    <source>
        <dbReference type="EMBL" id="PPQ88970.1"/>
    </source>
</evidence>
<organism evidence="1 2">
    <name type="scientific">Psilocybe cyanescens</name>
    <dbReference type="NCBI Taxonomy" id="93625"/>
    <lineage>
        <taxon>Eukaryota</taxon>
        <taxon>Fungi</taxon>
        <taxon>Dikarya</taxon>
        <taxon>Basidiomycota</taxon>
        <taxon>Agaricomycotina</taxon>
        <taxon>Agaricomycetes</taxon>
        <taxon>Agaricomycetidae</taxon>
        <taxon>Agaricales</taxon>
        <taxon>Agaricineae</taxon>
        <taxon>Strophariaceae</taxon>
        <taxon>Psilocybe</taxon>
    </lineage>
</organism>
<dbReference type="STRING" id="93625.A0A409XDY9"/>
<accession>A0A409XDY9</accession>
<name>A0A409XDY9_PSICY</name>
<reference evidence="1 2" key="1">
    <citation type="journal article" date="2018" name="Evol. Lett.">
        <title>Horizontal gene cluster transfer increased hallucinogenic mushroom diversity.</title>
        <authorList>
            <person name="Reynolds H.T."/>
            <person name="Vijayakumar V."/>
            <person name="Gluck-Thaler E."/>
            <person name="Korotkin H.B."/>
            <person name="Matheny P.B."/>
            <person name="Slot J.C."/>
        </authorList>
    </citation>
    <scope>NUCLEOTIDE SEQUENCE [LARGE SCALE GENOMIC DNA]</scope>
    <source>
        <strain evidence="1 2">2631</strain>
    </source>
</reference>
<gene>
    <name evidence="1" type="ORF">CVT25_005069</name>
</gene>
<keyword evidence="2" id="KW-1185">Reference proteome</keyword>
<dbReference type="Proteomes" id="UP000283269">
    <property type="component" value="Unassembled WGS sequence"/>
</dbReference>
<proteinExistence type="predicted"/>
<dbReference type="InParanoid" id="A0A409XDY9"/>
<sequence>MSLGDFLTSGWDKTSEGIGVKLTMQYFSRRKLIKDLRPALIYAKEGGEGAGKIDANDLGLKTYSVTNTPALGTTYDDFMIEEINP</sequence>
<comment type="caution">
    <text evidence="1">The sequence shown here is derived from an EMBL/GenBank/DDBJ whole genome shotgun (WGS) entry which is preliminary data.</text>
</comment>
<dbReference type="AlphaFoldDB" id="A0A409XDY9"/>